<evidence type="ECO:0000256" key="2">
    <source>
        <dbReference type="ARBA" id="ARBA00022490"/>
    </source>
</evidence>
<feature type="domain" description="DM10" evidence="5">
    <location>
        <begin position="42"/>
        <end position="134"/>
    </location>
</feature>
<sequence length="136" mass="15820">MFIFSCEGPETRNFLKRFGPVDFEDYEKALMDGPPSEGIGNIPSQMKFVAVMEGVKGLFEDINFLITFHVDKEKLDITEAVKGQKWCCGRTFLKGVNYNSMDKYKIGSILRIYRWNFRLLEADDITRQYLLSKQQL</sequence>
<gene>
    <name evidence="6" type="ORF">WUBG_08573</name>
</gene>
<evidence type="ECO:0000256" key="4">
    <source>
        <dbReference type="ARBA" id="ARBA00023273"/>
    </source>
</evidence>
<comment type="caution">
    <text evidence="6">The sequence shown here is derived from an EMBL/GenBank/DDBJ whole genome shotgun (WGS) entry which is preliminary data.</text>
</comment>
<accession>J9ETR6</accession>
<evidence type="ECO:0000313" key="7">
    <source>
        <dbReference type="Proteomes" id="UP000004810"/>
    </source>
</evidence>
<protein>
    <recommendedName>
        <fullName evidence="5">DM10 domain-containing protein</fullName>
    </recommendedName>
</protein>
<evidence type="ECO:0000313" key="6">
    <source>
        <dbReference type="EMBL" id="EJW80517.1"/>
    </source>
</evidence>
<keyword evidence="2" id="KW-0963">Cytoplasm</keyword>
<keyword evidence="4" id="KW-0966">Cell projection</keyword>
<dbReference type="InterPro" id="IPR006602">
    <property type="entry name" value="DM10_dom"/>
</dbReference>
<dbReference type="PROSITE" id="PS51336">
    <property type="entry name" value="DM10"/>
    <property type="match status" value="1"/>
</dbReference>
<organism evidence="6 7">
    <name type="scientific">Wuchereria bancrofti</name>
    <dbReference type="NCBI Taxonomy" id="6293"/>
    <lineage>
        <taxon>Eukaryota</taxon>
        <taxon>Metazoa</taxon>
        <taxon>Ecdysozoa</taxon>
        <taxon>Nematoda</taxon>
        <taxon>Chromadorea</taxon>
        <taxon>Rhabditida</taxon>
        <taxon>Spirurina</taxon>
        <taxon>Spiruromorpha</taxon>
        <taxon>Filarioidea</taxon>
        <taxon>Onchocercidae</taxon>
        <taxon>Wuchereria</taxon>
    </lineage>
</organism>
<dbReference type="Proteomes" id="UP000004810">
    <property type="component" value="Unassembled WGS sequence"/>
</dbReference>
<name>J9ETR6_WUCBA</name>
<dbReference type="GO" id="GO:0005930">
    <property type="term" value="C:axoneme"/>
    <property type="evidence" value="ECO:0007669"/>
    <property type="project" value="UniProtKB-SubCell"/>
</dbReference>
<comment type="subcellular location">
    <subcellularLocation>
        <location evidence="1">Cytoplasm</location>
        <location evidence="1">Cytoskeleton</location>
        <location evidence="1">Cilium axoneme</location>
    </subcellularLocation>
</comment>
<dbReference type="AlphaFoldDB" id="J9ETR6"/>
<keyword evidence="3" id="KW-0206">Cytoskeleton</keyword>
<dbReference type="Gene3D" id="2.30.29.170">
    <property type="match status" value="1"/>
</dbReference>
<evidence type="ECO:0000256" key="3">
    <source>
        <dbReference type="ARBA" id="ARBA00023212"/>
    </source>
</evidence>
<proteinExistence type="predicted"/>
<evidence type="ECO:0000259" key="5">
    <source>
        <dbReference type="PROSITE" id="PS51336"/>
    </source>
</evidence>
<reference evidence="7" key="1">
    <citation type="submission" date="2012-08" db="EMBL/GenBank/DDBJ databases">
        <title>The Genome Sequence of Wuchereria bancrofti.</title>
        <authorList>
            <person name="Nutman T.B."/>
            <person name="Fink D.L."/>
            <person name="Russ C."/>
            <person name="Young S."/>
            <person name="Zeng Q."/>
            <person name="Koehrsen M."/>
            <person name="Alvarado L."/>
            <person name="Berlin A."/>
            <person name="Chapman S.B."/>
            <person name="Chen Z."/>
            <person name="Freedman E."/>
            <person name="Gellesch M."/>
            <person name="Goldberg J."/>
            <person name="Griggs A."/>
            <person name="Gujja S."/>
            <person name="Heilman E.R."/>
            <person name="Heiman D."/>
            <person name="Hepburn T."/>
            <person name="Howarth C."/>
            <person name="Jen D."/>
            <person name="Larson L."/>
            <person name="Lewis B."/>
            <person name="Mehta T."/>
            <person name="Park D."/>
            <person name="Pearson M."/>
            <person name="Roberts A."/>
            <person name="Saif S."/>
            <person name="Shea T."/>
            <person name="Shenoy N."/>
            <person name="Sisk P."/>
            <person name="Stolte C."/>
            <person name="Sykes S."/>
            <person name="Walk T."/>
            <person name="White J."/>
            <person name="Yandava C."/>
            <person name="Haas B."/>
            <person name="Henn M.R."/>
            <person name="Nusbaum C."/>
            <person name="Birren B."/>
        </authorList>
    </citation>
    <scope>NUCLEOTIDE SEQUENCE [LARGE SCALE GENOMIC DNA]</scope>
    <source>
        <strain evidence="7">NA</strain>
    </source>
</reference>
<evidence type="ECO:0000256" key="1">
    <source>
        <dbReference type="ARBA" id="ARBA00004430"/>
    </source>
</evidence>
<dbReference type="EMBL" id="ADBV01004436">
    <property type="protein sequence ID" value="EJW80517.1"/>
    <property type="molecule type" value="Genomic_DNA"/>
</dbReference>